<proteinExistence type="predicted"/>
<evidence type="ECO:0000313" key="2">
    <source>
        <dbReference type="Proteomes" id="UP000076532"/>
    </source>
</evidence>
<dbReference type="Proteomes" id="UP000076532">
    <property type="component" value="Unassembled WGS sequence"/>
</dbReference>
<sequence length="95" mass="10428">MSENIADYCQCAAGGAGVVCLVCGHSSKLLMQDRVAQHNRHLHSRACRRLAQSGRHSQLWHVGRVAHTDMLLRTPVSAKSSPRARGKVPADWRCA</sequence>
<reference evidence="1 2" key="1">
    <citation type="journal article" date="2016" name="Mol. Biol. Evol.">
        <title>Comparative Genomics of Early-Diverging Mushroom-Forming Fungi Provides Insights into the Origins of Lignocellulose Decay Capabilities.</title>
        <authorList>
            <person name="Nagy L.G."/>
            <person name="Riley R."/>
            <person name="Tritt A."/>
            <person name="Adam C."/>
            <person name="Daum C."/>
            <person name="Floudas D."/>
            <person name="Sun H."/>
            <person name="Yadav J.S."/>
            <person name="Pangilinan J."/>
            <person name="Larsson K.H."/>
            <person name="Matsuura K."/>
            <person name="Barry K."/>
            <person name="Labutti K."/>
            <person name="Kuo R."/>
            <person name="Ohm R.A."/>
            <person name="Bhattacharya S.S."/>
            <person name="Shirouzu T."/>
            <person name="Yoshinaga Y."/>
            <person name="Martin F.M."/>
            <person name="Grigoriev I.V."/>
            <person name="Hibbett D.S."/>
        </authorList>
    </citation>
    <scope>NUCLEOTIDE SEQUENCE [LARGE SCALE GENOMIC DNA]</scope>
    <source>
        <strain evidence="1 2">CBS 109695</strain>
    </source>
</reference>
<name>A0A166X1Y3_9AGAM</name>
<dbReference type="EMBL" id="KV417480">
    <property type="protein sequence ID" value="KZP34342.1"/>
    <property type="molecule type" value="Genomic_DNA"/>
</dbReference>
<evidence type="ECO:0000313" key="1">
    <source>
        <dbReference type="EMBL" id="KZP34342.1"/>
    </source>
</evidence>
<accession>A0A166X1Y3</accession>
<dbReference type="AlphaFoldDB" id="A0A166X1Y3"/>
<keyword evidence="2" id="KW-1185">Reference proteome</keyword>
<gene>
    <name evidence="1" type="ORF">FIBSPDRAFT_5989</name>
</gene>
<protein>
    <submittedName>
        <fullName evidence="1">Uncharacterized protein</fullName>
    </submittedName>
</protein>
<organism evidence="1 2">
    <name type="scientific">Athelia psychrophila</name>
    <dbReference type="NCBI Taxonomy" id="1759441"/>
    <lineage>
        <taxon>Eukaryota</taxon>
        <taxon>Fungi</taxon>
        <taxon>Dikarya</taxon>
        <taxon>Basidiomycota</taxon>
        <taxon>Agaricomycotina</taxon>
        <taxon>Agaricomycetes</taxon>
        <taxon>Agaricomycetidae</taxon>
        <taxon>Atheliales</taxon>
        <taxon>Atheliaceae</taxon>
        <taxon>Athelia</taxon>
    </lineage>
</organism>